<dbReference type="Proteomes" id="UP000438476">
    <property type="component" value="Unassembled WGS sequence"/>
</dbReference>
<feature type="region of interest" description="Disordered" evidence="1">
    <location>
        <begin position="39"/>
        <end position="69"/>
    </location>
</feature>
<dbReference type="AlphaFoldDB" id="A0A6I4T4M5"/>
<feature type="compositionally biased region" description="Basic and acidic residues" evidence="1">
    <location>
        <begin position="42"/>
        <end position="66"/>
    </location>
</feature>
<gene>
    <name evidence="2" type="ORF">GRI91_02360</name>
</gene>
<reference evidence="2 3" key="1">
    <citation type="submission" date="2019-12" db="EMBL/GenBank/DDBJ databases">
        <title>Genomic-based taxomic classification of the family Erythrobacteraceae.</title>
        <authorList>
            <person name="Xu L."/>
        </authorList>
    </citation>
    <scope>NUCLEOTIDE SEQUENCE [LARGE SCALE GENOMIC DNA]</scope>
    <source>
        <strain evidence="2 3">LMG 29518</strain>
    </source>
</reference>
<organism evidence="2 3">
    <name type="scientific">Altericroceibacterium endophyticum</name>
    <dbReference type="NCBI Taxonomy" id="1808508"/>
    <lineage>
        <taxon>Bacteria</taxon>
        <taxon>Pseudomonadati</taxon>
        <taxon>Pseudomonadota</taxon>
        <taxon>Alphaproteobacteria</taxon>
        <taxon>Sphingomonadales</taxon>
        <taxon>Erythrobacteraceae</taxon>
        <taxon>Altericroceibacterium</taxon>
    </lineage>
</organism>
<dbReference type="RefSeq" id="WP_160735011.1">
    <property type="nucleotide sequence ID" value="NZ_WTYT01000001.1"/>
</dbReference>
<name>A0A6I4T4M5_9SPHN</name>
<comment type="caution">
    <text evidence="2">The sequence shown here is derived from an EMBL/GenBank/DDBJ whole genome shotgun (WGS) entry which is preliminary data.</text>
</comment>
<evidence type="ECO:0000313" key="3">
    <source>
        <dbReference type="Proteomes" id="UP000438476"/>
    </source>
</evidence>
<proteinExistence type="predicted"/>
<accession>A0A6I4T4M5</accession>
<evidence type="ECO:0000313" key="2">
    <source>
        <dbReference type="EMBL" id="MXO64595.1"/>
    </source>
</evidence>
<protein>
    <recommendedName>
        <fullName evidence="4">DUF883 family protein</fullName>
    </recommendedName>
</protein>
<evidence type="ECO:0008006" key="4">
    <source>
        <dbReference type="Google" id="ProtNLM"/>
    </source>
</evidence>
<keyword evidence="3" id="KW-1185">Reference proteome</keyword>
<evidence type="ECO:0000256" key="1">
    <source>
        <dbReference type="SAM" id="MobiDB-lite"/>
    </source>
</evidence>
<dbReference type="EMBL" id="WTYT01000001">
    <property type="protein sequence ID" value="MXO64595.1"/>
    <property type="molecule type" value="Genomic_DNA"/>
</dbReference>
<dbReference type="OrthoDB" id="7426580at2"/>
<sequence>MVDTPKNTPVELADDNKAEAKTRFNAALEEAKAGAAALGAEAKQRMEGYRDQAKTKGEDMKGDARGKASNLATEGKAKVSGAIASLGKLIDENAVKVDEAVGAQYGDCVRIASKKLDETASALDEKSVEELTEETRQFIRRRPSMSVGIAAAVGYLFARTFRSSK</sequence>